<dbReference type="InParanoid" id="Q6BR49"/>
<protein>
    <submittedName>
        <fullName evidence="1">DEHA2D19140p</fullName>
    </submittedName>
</protein>
<gene>
    <name evidence="1" type="ordered locus">DEHA2D19140g</name>
</gene>
<sequence length="159" mass="18478">MYFSGKDIKEIIVEEPSREAIKINPTLFNSLRDNNEQSTRILLDIPLLKIRDYRGKTKQVMKSLVPQSDADVFAGDMPFMSALVYITNAMMNAKFTGLSIDEFKTNYLSPFDKTIKESKIQYLPCLNPVFPYPLAYDWDDEFDIHQYFRQDISGSIERI</sequence>
<reference evidence="1 2" key="1">
    <citation type="journal article" date="2004" name="Nature">
        <title>Genome evolution in yeasts.</title>
        <authorList>
            <consortium name="Genolevures"/>
            <person name="Dujon B."/>
            <person name="Sherman D."/>
            <person name="Fischer G."/>
            <person name="Durrens P."/>
            <person name="Casaregola S."/>
            <person name="Lafontaine I."/>
            <person name="de Montigny J."/>
            <person name="Marck C."/>
            <person name="Neuveglise C."/>
            <person name="Talla E."/>
            <person name="Goffard N."/>
            <person name="Frangeul L."/>
            <person name="Aigle M."/>
            <person name="Anthouard V."/>
            <person name="Babour A."/>
            <person name="Barbe V."/>
            <person name="Barnay S."/>
            <person name="Blanchin S."/>
            <person name="Beckerich J.M."/>
            <person name="Beyne E."/>
            <person name="Bleykasten C."/>
            <person name="Boisrame A."/>
            <person name="Boyer J."/>
            <person name="Cattolico L."/>
            <person name="Confanioleri F."/>
            <person name="de Daruvar A."/>
            <person name="Despons L."/>
            <person name="Fabre E."/>
            <person name="Fairhead C."/>
            <person name="Ferry-Dumazet H."/>
            <person name="Groppi A."/>
            <person name="Hantraye F."/>
            <person name="Hennequin C."/>
            <person name="Jauniaux N."/>
            <person name="Joyet P."/>
            <person name="Kachouri R."/>
            <person name="Kerrest A."/>
            <person name="Koszul R."/>
            <person name="Lemaire M."/>
            <person name="Lesur I."/>
            <person name="Ma L."/>
            <person name="Muller H."/>
            <person name="Nicaud J.M."/>
            <person name="Nikolski M."/>
            <person name="Oztas S."/>
            <person name="Ozier-Kalogeropoulos O."/>
            <person name="Pellenz S."/>
            <person name="Potier S."/>
            <person name="Richard G.F."/>
            <person name="Straub M.L."/>
            <person name="Suleau A."/>
            <person name="Swennene D."/>
            <person name="Tekaia F."/>
            <person name="Wesolowski-Louvel M."/>
            <person name="Westhof E."/>
            <person name="Wirth B."/>
            <person name="Zeniou-Meyer M."/>
            <person name="Zivanovic I."/>
            <person name="Bolotin-Fukuhara M."/>
            <person name="Thierry A."/>
            <person name="Bouchier C."/>
            <person name="Caudron B."/>
            <person name="Scarpelli C."/>
            <person name="Gaillardin C."/>
            <person name="Weissenbach J."/>
            <person name="Wincker P."/>
            <person name="Souciet J.L."/>
        </authorList>
    </citation>
    <scope>NUCLEOTIDE SEQUENCE [LARGE SCALE GENOMIC DNA]</scope>
    <source>
        <strain evidence="2">ATCC 36239 / CBS 767 / BCRC 21394 / JCM 1990 / NBRC 0083 / IGC 2968</strain>
    </source>
</reference>
<organism evidence="1 2">
    <name type="scientific">Debaryomyces hansenii (strain ATCC 36239 / CBS 767 / BCRC 21394 / JCM 1990 / NBRC 0083 / IGC 2968)</name>
    <name type="common">Yeast</name>
    <name type="synonym">Torulaspora hansenii</name>
    <dbReference type="NCBI Taxonomy" id="284592"/>
    <lineage>
        <taxon>Eukaryota</taxon>
        <taxon>Fungi</taxon>
        <taxon>Dikarya</taxon>
        <taxon>Ascomycota</taxon>
        <taxon>Saccharomycotina</taxon>
        <taxon>Pichiomycetes</taxon>
        <taxon>Debaryomycetaceae</taxon>
        <taxon>Debaryomyces</taxon>
    </lineage>
</organism>
<keyword evidence="2" id="KW-1185">Reference proteome</keyword>
<evidence type="ECO:0000313" key="2">
    <source>
        <dbReference type="Proteomes" id="UP000000599"/>
    </source>
</evidence>
<dbReference type="GeneID" id="2901189"/>
<dbReference type="KEGG" id="dha:DEHA2D19140g"/>
<dbReference type="VEuPathDB" id="FungiDB:DEHA2D19140g"/>
<evidence type="ECO:0000313" key="1">
    <source>
        <dbReference type="EMBL" id="CAG87495.1"/>
    </source>
</evidence>
<dbReference type="EMBL" id="CR382136">
    <property type="protein sequence ID" value="CAG87495.1"/>
    <property type="molecule type" value="Genomic_DNA"/>
</dbReference>
<dbReference type="AlphaFoldDB" id="Q6BR49"/>
<dbReference type="Proteomes" id="UP000000599">
    <property type="component" value="Chromosome D"/>
</dbReference>
<dbReference type="HOGENOM" id="CLU_1660703_0_0_1"/>
<accession>Q6BR49</accession>
<proteinExistence type="predicted"/>
<dbReference type="RefSeq" id="XP_459321.1">
    <property type="nucleotide sequence ID" value="XM_459321.1"/>
</dbReference>
<name>Q6BR49_DEBHA</name>